<evidence type="ECO:0000313" key="8">
    <source>
        <dbReference type="Proteomes" id="UP000009328"/>
    </source>
</evidence>
<dbReference type="CDD" id="cd06557">
    <property type="entry name" value="KPHMT-like"/>
    <property type="match status" value="1"/>
</dbReference>
<dbReference type="EMBL" id="CAIF01000262">
    <property type="protein sequence ID" value="CCH46692.1"/>
    <property type="molecule type" value="Genomic_DNA"/>
</dbReference>
<dbReference type="GO" id="GO:0003864">
    <property type="term" value="F:3-methyl-2-oxobutanoate hydroxymethyltransferase activity"/>
    <property type="evidence" value="ECO:0007669"/>
    <property type="project" value="UniProtKB-EC"/>
</dbReference>
<dbReference type="PANTHER" id="PTHR20881:SF0">
    <property type="entry name" value="3-METHYL-2-OXOBUTANOATE HYDROXYMETHYLTRANSFERASE"/>
    <property type="match status" value="1"/>
</dbReference>
<keyword evidence="8" id="KW-1185">Reference proteome</keyword>
<accession>K0KXD0</accession>
<dbReference type="FunFam" id="3.20.20.60:FF:000003">
    <property type="entry name" value="3-methyl-2-oxobutanoate hydroxymethyltransferase"/>
    <property type="match status" value="1"/>
</dbReference>
<dbReference type="Proteomes" id="UP000009328">
    <property type="component" value="Unassembled WGS sequence"/>
</dbReference>
<dbReference type="GO" id="GO:0000287">
    <property type="term" value="F:magnesium ion binding"/>
    <property type="evidence" value="ECO:0007669"/>
    <property type="project" value="TreeGrafter"/>
</dbReference>
<comment type="caution">
    <text evidence="7">The sequence shown here is derived from an EMBL/GenBank/DDBJ whole genome shotgun (WGS) entry which is preliminary data.</text>
</comment>
<dbReference type="InterPro" id="IPR040442">
    <property type="entry name" value="Pyrv_kinase-like_dom_sf"/>
</dbReference>
<dbReference type="InterPro" id="IPR003700">
    <property type="entry name" value="Pantoate_hydroxy_MeTrfase"/>
</dbReference>
<dbReference type="Gene3D" id="3.20.20.60">
    <property type="entry name" value="Phosphoenolpyruvate-binding domains"/>
    <property type="match status" value="1"/>
</dbReference>
<keyword evidence="4 6" id="KW-0808">Transferase</keyword>
<evidence type="ECO:0000256" key="1">
    <source>
        <dbReference type="ARBA" id="ARBA00005033"/>
    </source>
</evidence>
<evidence type="ECO:0000256" key="5">
    <source>
        <dbReference type="ARBA" id="ARBA00049172"/>
    </source>
</evidence>
<evidence type="ECO:0000256" key="4">
    <source>
        <dbReference type="ARBA" id="ARBA00022679"/>
    </source>
</evidence>
<dbReference type="GO" id="GO:0015940">
    <property type="term" value="P:pantothenate biosynthetic process"/>
    <property type="evidence" value="ECO:0007669"/>
    <property type="project" value="UniProtKB-UniPathway"/>
</dbReference>
<keyword evidence="6" id="KW-0566">Pantothenate biosynthesis</keyword>
<dbReference type="NCBIfam" id="TIGR00222">
    <property type="entry name" value="panB"/>
    <property type="match status" value="1"/>
</dbReference>
<proteinExistence type="inferred from homology"/>
<dbReference type="NCBIfam" id="NF001452">
    <property type="entry name" value="PRK00311.1"/>
    <property type="match status" value="1"/>
</dbReference>
<dbReference type="eggNOG" id="KOG2949">
    <property type="taxonomic scope" value="Eukaryota"/>
</dbReference>
<evidence type="ECO:0000313" key="7">
    <source>
        <dbReference type="EMBL" id="CCH46692.1"/>
    </source>
</evidence>
<evidence type="ECO:0000256" key="3">
    <source>
        <dbReference type="ARBA" id="ARBA00012618"/>
    </source>
</evidence>
<evidence type="ECO:0000256" key="6">
    <source>
        <dbReference type="RuleBase" id="RU362100"/>
    </source>
</evidence>
<dbReference type="HOGENOM" id="CLU_036645_1_0_1"/>
<comment type="catalytic activity">
    <reaction evidence="5 6">
        <text>(6R)-5,10-methylene-5,6,7,8-tetrahydrofolate + 3-methyl-2-oxobutanoate + H2O = 2-dehydropantoate + (6S)-5,6,7,8-tetrahydrofolate</text>
        <dbReference type="Rhea" id="RHEA:11824"/>
        <dbReference type="ChEBI" id="CHEBI:11561"/>
        <dbReference type="ChEBI" id="CHEBI:11851"/>
        <dbReference type="ChEBI" id="CHEBI:15377"/>
        <dbReference type="ChEBI" id="CHEBI:15636"/>
        <dbReference type="ChEBI" id="CHEBI:57453"/>
        <dbReference type="EC" id="2.1.2.11"/>
    </reaction>
</comment>
<sequence length="317" mass="34853">MLHPLIKRHSLQFIRTFHSTNVKFSAQSIIKRKSLNDIRQLYNSNTKISVLTAHDYISGKIANDSDVDMILVGDSLAMVALGYEDTNEIPFDEFLYHCRAVSRGTTKSFLIADLPFGSYESSISKAIESSVQLISKGRANAIKLEGGKEIAPTIKSLTQVGIPVMAHIGLTPQRSNSLGGFKVQGNTGDSAFDIYQDALEVQKAGAFAVVLEAIPAKIGKFITENLSIPTIGIGAGPDTSGQVLVQADLLNLTNSEINPKFVKKYLNGYKLSIDAIGEYINDVKSQKFPELGIHTYKIKDDHYENFIKKVDELKNKK</sequence>
<dbReference type="Pfam" id="PF02548">
    <property type="entry name" value="Pantoate_transf"/>
    <property type="match status" value="1"/>
</dbReference>
<comment type="function">
    <text evidence="6">Catalyzes the reversible reaction in which hydroxymethyl group from 5,10-methylenetetrahydrofolate is transferred onto alpha-ketoisovalerate to form ketopantoate.</text>
</comment>
<name>K0KXD0_WICCF</name>
<reference evidence="7 8" key="1">
    <citation type="journal article" date="2012" name="Eukaryot. Cell">
        <title>Draft genome sequence of Wickerhamomyces ciferrii NRRL Y-1031 F-60-10.</title>
        <authorList>
            <person name="Schneider J."/>
            <person name="Andrea H."/>
            <person name="Blom J."/>
            <person name="Jaenicke S."/>
            <person name="Ruckert C."/>
            <person name="Schorsch C."/>
            <person name="Szczepanowski R."/>
            <person name="Farwick M."/>
            <person name="Goesmann A."/>
            <person name="Puhler A."/>
            <person name="Schaffer S."/>
            <person name="Tauch A."/>
            <person name="Kohler T."/>
            <person name="Brinkrolf K."/>
        </authorList>
    </citation>
    <scope>NUCLEOTIDE SEQUENCE [LARGE SCALE GENOMIC DNA]</scope>
    <source>
        <strain evidence="8">ATCC 14091 / BCRC 22168 / CBS 111 / JCM 3599 / NBRC 0793 / NRRL Y-1031 F-60-10</strain>
    </source>
</reference>
<dbReference type="STRING" id="1206466.K0KXD0"/>
<dbReference type="GO" id="GO:0005739">
    <property type="term" value="C:mitochondrion"/>
    <property type="evidence" value="ECO:0007669"/>
    <property type="project" value="TreeGrafter"/>
</dbReference>
<dbReference type="UniPathway" id="UPA00028">
    <property type="reaction ID" value="UER00003"/>
</dbReference>
<dbReference type="FunCoup" id="K0KXD0">
    <property type="interactions" value="171"/>
</dbReference>
<dbReference type="EC" id="2.1.2.11" evidence="3 6"/>
<dbReference type="PANTHER" id="PTHR20881">
    <property type="entry name" value="3-METHYL-2-OXOBUTANOATE HYDROXYMETHYLTRANSFERASE"/>
    <property type="match status" value="1"/>
</dbReference>
<dbReference type="InterPro" id="IPR015813">
    <property type="entry name" value="Pyrv/PenolPyrv_kinase-like_dom"/>
</dbReference>
<evidence type="ECO:0000256" key="2">
    <source>
        <dbReference type="ARBA" id="ARBA00008676"/>
    </source>
</evidence>
<dbReference type="HAMAP" id="MF_00156">
    <property type="entry name" value="PanB"/>
    <property type="match status" value="1"/>
</dbReference>
<protein>
    <recommendedName>
        <fullName evidence="3 6">3-methyl-2-oxobutanoate hydroxymethyltransferase</fullName>
        <ecNumber evidence="3 6">2.1.2.11</ecNumber>
    </recommendedName>
</protein>
<dbReference type="SUPFAM" id="SSF51621">
    <property type="entry name" value="Phosphoenolpyruvate/pyruvate domain"/>
    <property type="match status" value="1"/>
</dbReference>
<organism evidence="7 8">
    <name type="scientific">Wickerhamomyces ciferrii (strain ATCC 14091 / BCRC 22168 / CBS 111 / JCM 3599 / NBRC 0793 / NRRL Y-1031 F-60-10)</name>
    <name type="common">Yeast</name>
    <name type="synonym">Pichia ciferrii</name>
    <dbReference type="NCBI Taxonomy" id="1206466"/>
    <lineage>
        <taxon>Eukaryota</taxon>
        <taxon>Fungi</taxon>
        <taxon>Dikarya</taxon>
        <taxon>Ascomycota</taxon>
        <taxon>Saccharomycotina</taxon>
        <taxon>Saccharomycetes</taxon>
        <taxon>Phaffomycetales</taxon>
        <taxon>Wickerhamomycetaceae</taxon>
        <taxon>Wickerhamomyces</taxon>
    </lineage>
</organism>
<dbReference type="InParanoid" id="K0KXD0"/>
<gene>
    <name evidence="7" type="ORF">BN7_6289</name>
</gene>
<dbReference type="PIRSF" id="PIRSF000388">
    <property type="entry name" value="Pantoate_hydroxy_MeTrfase"/>
    <property type="match status" value="1"/>
</dbReference>
<comment type="similarity">
    <text evidence="2 6">Belongs to the PanB family.</text>
</comment>
<dbReference type="AlphaFoldDB" id="K0KXD0"/>
<comment type="pathway">
    <text evidence="1 6">Cofactor biosynthesis; (R)-pantothenate biosynthesis; (R)-pantoate from 3-methyl-2-oxobutanoate: step 1/2.</text>
</comment>